<evidence type="ECO:0000256" key="6">
    <source>
        <dbReference type="ARBA" id="ARBA00023136"/>
    </source>
</evidence>
<dbReference type="AlphaFoldDB" id="A0AA35SV07"/>
<dbReference type="InterPro" id="IPR036640">
    <property type="entry name" value="ABC1_TM_sf"/>
</dbReference>
<dbReference type="PROSITE" id="PS00211">
    <property type="entry name" value="ABC_TRANSPORTER_1"/>
    <property type="match status" value="1"/>
</dbReference>
<dbReference type="InterPro" id="IPR039421">
    <property type="entry name" value="Type_1_exporter"/>
</dbReference>
<dbReference type="GO" id="GO:0006508">
    <property type="term" value="P:proteolysis"/>
    <property type="evidence" value="ECO:0007669"/>
    <property type="project" value="UniProtKB-KW"/>
</dbReference>
<evidence type="ECO:0000256" key="7">
    <source>
        <dbReference type="ARBA" id="ARBA00024363"/>
    </source>
</evidence>
<protein>
    <submittedName>
        <fullName evidence="11">Alkaline protease secretion ATP-binding protein AprD</fullName>
    </submittedName>
</protein>
<dbReference type="PANTHER" id="PTHR24221:SF654">
    <property type="entry name" value="ATP-BINDING CASSETTE SUB-FAMILY B MEMBER 6"/>
    <property type="match status" value="1"/>
</dbReference>
<dbReference type="GO" id="GO:0016887">
    <property type="term" value="F:ATP hydrolysis activity"/>
    <property type="evidence" value="ECO:0007669"/>
    <property type="project" value="InterPro"/>
</dbReference>
<gene>
    <name evidence="11" type="ORF">GBAR_LOCUS20162</name>
</gene>
<keyword evidence="12" id="KW-1185">Reference proteome</keyword>
<dbReference type="InterPro" id="IPR003593">
    <property type="entry name" value="AAA+_ATPase"/>
</dbReference>
<keyword evidence="11" id="KW-0645">Protease</keyword>
<dbReference type="InterPro" id="IPR027417">
    <property type="entry name" value="P-loop_NTPase"/>
</dbReference>
<dbReference type="SMART" id="SM00382">
    <property type="entry name" value="AAA"/>
    <property type="match status" value="1"/>
</dbReference>
<evidence type="ECO:0000256" key="2">
    <source>
        <dbReference type="ARBA" id="ARBA00022692"/>
    </source>
</evidence>
<feature type="transmembrane region" description="Helical" evidence="8">
    <location>
        <begin position="125"/>
        <end position="153"/>
    </location>
</feature>
<dbReference type="EMBL" id="CASHTH010002837">
    <property type="protein sequence ID" value="CAI8035927.1"/>
    <property type="molecule type" value="Genomic_DNA"/>
</dbReference>
<dbReference type="Gene3D" id="1.20.1560.10">
    <property type="entry name" value="ABC transporter type 1, transmembrane domain"/>
    <property type="match status" value="1"/>
</dbReference>
<dbReference type="InterPro" id="IPR010128">
    <property type="entry name" value="ATPase_T1SS_PrtD-like"/>
</dbReference>
<keyword evidence="6 8" id="KW-0472">Membrane</keyword>
<evidence type="ECO:0000256" key="8">
    <source>
        <dbReference type="SAM" id="Phobius"/>
    </source>
</evidence>
<dbReference type="GO" id="GO:0005524">
    <property type="term" value="F:ATP binding"/>
    <property type="evidence" value="ECO:0007669"/>
    <property type="project" value="UniProtKB-KW"/>
</dbReference>
<keyword evidence="5 8" id="KW-1133">Transmembrane helix</keyword>
<evidence type="ECO:0000256" key="5">
    <source>
        <dbReference type="ARBA" id="ARBA00022989"/>
    </source>
</evidence>
<dbReference type="GO" id="GO:0030253">
    <property type="term" value="P:protein secretion by the type I secretion system"/>
    <property type="evidence" value="ECO:0007669"/>
    <property type="project" value="InterPro"/>
</dbReference>
<dbReference type="GO" id="GO:0140359">
    <property type="term" value="F:ABC-type transporter activity"/>
    <property type="evidence" value="ECO:0007669"/>
    <property type="project" value="InterPro"/>
</dbReference>
<evidence type="ECO:0000256" key="1">
    <source>
        <dbReference type="ARBA" id="ARBA00004141"/>
    </source>
</evidence>
<dbReference type="InterPro" id="IPR017871">
    <property type="entry name" value="ABC_transporter-like_CS"/>
</dbReference>
<sequence length="545" mass="56979">MAVGLFSAFVNLLMLTGPVFMLQVYDRVLRSRSEATLVALVGIVAFLFLIMGLLDHFRARVLARAGARFQARMDPRVLGAILTRAGASSQARSAPATGLADLEAMQRFASGPGPFAFFDAPWTPVFLFALFLFHWMLGLLAVFSGVLLLALALMNQARTARLQAEAGEASARAFQLTEQVRAGGETVRGLGMRSAALARLAAIRNRTLDATIAASDRGGAFAATTRTLRLFLQSMMLGLGAWLAIQGAVTAGVMIAASILLGRALAPIDQAVFQWPVLQRALQGRRSLARLLSGTPEEPVRTPLPAPNPAALPETLYVGAPGAARPAVRGASFELHPGSAVGIAGPSASGKSTLARALAGVWPPLSGKVTLAGAALDQYGEAALAGHLGWLPQEVVLFEGTVAENIARLDPDPDPEAVVTAARHAGAHEMTLSLPGGYDFEVAAGGAALSGGQRQRIALARAFYGDPAIVVLDEPDAHLDAEGAAALNRAVAGLKARGGAAVIVAHRPGAFVQCDAVLTMVDGACVPRSRRRTVARRRGGRKRCR</sequence>
<comment type="subcellular location">
    <subcellularLocation>
        <location evidence="1">Membrane</location>
        <topology evidence="1">Multi-pass membrane protein</topology>
    </subcellularLocation>
</comment>
<reference evidence="11" key="1">
    <citation type="submission" date="2023-03" db="EMBL/GenBank/DDBJ databases">
        <authorList>
            <person name="Steffen K."/>
            <person name="Cardenas P."/>
        </authorList>
    </citation>
    <scope>NUCLEOTIDE SEQUENCE</scope>
</reference>
<dbReference type="SUPFAM" id="SSF90123">
    <property type="entry name" value="ABC transporter transmembrane region"/>
    <property type="match status" value="1"/>
</dbReference>
<dbReference type="GO" id="GO:0008233">
    <property type="term" value="F:peptidase activity"/>
    <property type="evidence" value="ECO:0007669"/>
    <property type="project" value="UniProtKB-KW"/>
</dbReference>
<feature type="domain" description="ABC transmembrane type-1" evidence="10">
    <location>
        <begin position="1"/>
        <end position="280"/>
    </location>
</feature>
<comment type="similarity">
    <text evidence="7">Belongs to the ABC transporter superfamily. ABCB family. Heavy Metal importer (TC 3.A.1.210) subfamily.</text>
</comment>
<comment type="caution">
    <text evidence="11">The sequence shown here is derived from an EMBL/GenBank/DDBJ whole genome shotgun (WGS) entry which is preliminary data.</text>
</comment>
<evidence type="ECO:0000313" key="11">
    <source>
        <dbReference type="EMBL" id="CAI8035927.1"/>
    </source>
</evidence>
<dbReference type="GO" id="GO:0034040">
    <property type="term" value="F:ATPase-coupled lipid transmembrane transporter activity"/>
    <property type="evidence" value="ECO:0007669"/>
    <property type="project" value="TreeGrafter"/>
</dbReference>
<evidence type="ECO:0000256" key="3">
    <source>
        <dbReference type="ARBA" id="ARBA00022741"/>
    </source>
</evidence>
<dbReference type="PANTHER" id="PTHR24221">
    <property type="entry name" value="ATP-BINDING CASSETTE SUB-FAMILY B"/>
    <property type="match status" value="1"/>
</dbReference>
<keyword evidence="4 11" id="KW-0067">ATP-binding</keyword>
<accession>A0AA35SV07</accession>
<dbReference type="Pfam" id="PF00005">
    <property type="entry name" value="ABC_tran"/>
    <property type="match status" value="1"/>
</dbReference>
<keyword evidence="2 8" id="KW-0812">Transmembrane</keyword>
<evidence type="ECO:0000259" key="10">
    <source>
        <dbReference type="PROSITE" id="PS50929"/>
    </source>
</evidence>
<dbReference type="NCBIfam" id="TIGR01842">
    <property type="entry name" value="type_I_sec_PrtD"/>
    <property type="match status" value="1"/>
</dbReference>
<keyword evidence="11" id="KW-0378">Hydrolase</keyword>
<dbReference type="Proteomes" id="UP001174909">
    <property type="component" value="Unassembled WGS sequence"/>
</dbReference>
<feature type="transmembrane region" description="Helical" evidence="8">
    <location>
        <begin position="236"/>
        <end position="261"/>
    </location>
</feature>
<dbReference type="InterPro" id="IPR003439">
    <property type="entry name" value="ABC_transporter-like_ATP-bd"/>
</dbReference>
<dbReference type="Gene3D" id="3.40.50.300">
    <property type="entry name" value="P-loop containing nucleotide triphosphate hydrolases"/>
    <property type="match status" value="1"/>
</dbReference>
<name>A0AA35SV07_GEOBA</name>
<evidence type="ECO:0000256" key="4">
    <source>
        <dbReference type="ARBA" id="ARBA00022840"/>
    </source>
</evidence>
<dbReference type="SUPFAM" id="SSF52540">
    <property type="entry name" value="P-loop containing nucleoside triphosphate hydrolases"/>
    <property type="match status" value="1"/>
</dbReference>
<dbReference type="Pfam" id="PF00664">
    <property type="entry name" value="ABC_membrane"/>
    <property type="match status" value="1"/>
</dbReference>
<dbReference type="PROSITE" id="PS50929">
    <property type="entry name" value="ABC_TM1F"/>
    <property type="match status" value="1"/>
</dbReference>
<evidence type="ECO:0000259" key="9">
    <source>
        <dbReference type="PROSITE" id="PS50893"/>
    </source>
</evidence>
<organism evidence="11 12">
    <name type="scientific">Geodia barretti</name>
    <name type="common">Barrett's horny sponge</name>
    <dbReference type="NCBI Taxonomy" id="519541"/>
    <lineage>
        <taxon>Eukaryota</taxon>
        <taxon>Metazoa</taxon>
        <taxon>Porifera</taxon>
        <taxon>Demospongiae</taxon>
        <taxon>Heteroscleromorpha</taxon>
        <taxon>Tetractinellida</taxon>
        <taxon>Astrophorina</taxon>
        <taxon>Geodiidae</taxon>
        <taxon>Geodia</taxon>
    </lineage>
</organism>
<feature type="domain" description="ABC transporter" evidence="9">
    <location>
        <begin position="310"/>
        <end position="545"/>
    </location>
</feature>
<keyword evidence="3" id="KW-0547">Nucleotide-binding</keyword>
<evidence type="ECO:0000313" key="12">
    <source>
        <dbReference type="Proteomes" id="UP001174909"/>
    </source>
</evidence>
<feature type="transmembrane region" description="Helical" evidence="8">
    <location>
        <begin position="6"/>
        <end position="25"/>
    </location>
</feature>
<feature type="transmembrane region" description="Helical" evidence="8">
    <location>
        <begin position="37"/>
        <end position="54"/>
    </location>
</feature>
<dbReference type="InterPro" id="IPR011527">
    <property type="entry name" value="ABC1_TM_dom"/>
</dbReference>
<proteinExistence type="inferred from homology"/>
<dbReference type="GO" id="GO:0016020">
    <property type="term" value="C:membrane"/>
    <property type="evidence" value="ECO:0007669"/>
    <property type="project" value="UniProtKB-SubCell"/>
</dbReference>
<dbReference type="PROSITE" id="PS50893">
    <property type="entry name" value="ABC_TRANSPORTER_2"/>
    <property type="match status" value="1"/>
</dbReference>